<reference evidence="1" key="1">
    <citation type="submission" date="2018-02" db="EMBL/GenBank/DDBJ databases">
        <title>Rhizophora mucronata_Transcriptome.</title>
        <authorList>
            <person name="Meera S.P."/>
            <person name="Sreeshan A."/>
            <person name="Augustine A."/>
        </authorList>
    </citation>
    <scope>NUCLEOTIDE SEQUENCE</scope>
    <source>
        <tissue evidence="1">Leaf</tissue>
    </source>
</reference>
<sequence length="45" mass="5282">MGISNPIKEFKFQNRTRSSNHELLFVSQFEAIIVVKDTNIHQKHV</sequence>
<protein>
    <submittedName>
        <fullName evidence="1">Uncharacterized protein</fullName>
    </submittedName>
</protein>
<dbReference type="EMBL" id="GGEC01055887">
    <property type="protein sequence ID" value="MBX36371.1"/>
    <property type="molecule type" value="Transcribed_RNA"/>
</dbReference>
<dbReference type="AlphaFoldDB" id="A0A2P2N1Q8"/>
<name>A0A2P2N1Q8_RHIMU</name>
<organism evidence="1">
    <name type="scientific">Rhizophora mucronata</name>
    <name type="common">Asiatic mangrove</name>
    <dbReference type="NCBI Taxonomy" id="61149"/>
    <lineage>
        <taxon>Eukaryota</taxon>
        <taxon>Viridiplantae</taxon>
        <taxon>Streptophyta</taxon>
        <taxon>Embryophyta</taxon>
        <taxon>Tracheophyta</taxon>
        <taxon>Spermatophyta</taxon>
        <taxon>Magnoliopsida</taxon>
        <taxon>eudicotyledons</taxon>
        <taxon>Gunneridae</taxon>
        <taxon>Pentapetalae</taxon>
        <taxon>rosids</taxon>
        <taxon>fabids</taxon>
        <taxon>Malpighiales</taxon>
        <taxon>Rhizophoraceae</taxon>
        <taxon>Rhizophora</taxon>
    </lineage>
</organism>
<accession>A0A2P2N1Q8</accession>
<proteinExistence type="predicted"/>
<evidence type="ECO:0000313" key="1">
    <source>
        <dbReference type="EMBL" id="MBX36371.1"/>
    </source>
</evidence>